<dbReference type="GO" id="GO:0003677">
    <property type="term" value="F:DNA binding"/>
    <property type="evidence" value="ECO:0007669"/>
    <property type="project" value="UniProtKB-KW"/>
</dbReference>
<dbReference type="SUPFAM" id="SSF47413">
    <property type="entry name" value="lambda repressor-like DNA-binding domains"/>
    <property type="match status" value="1"/>
</dbReference>
<dbReference type="PANTHER" id="PTHR36924:SF1">
    <property type="entry name" value="ANTITOXIN HIGA-1"/>
    <property type="match status" value="1"/>
</dbReference>
<dbReference type="InterPro" id="IPR010359">
    <property type="entry name" value="IrrE_HExxH"/>
</dbReference>
<keyword evidence="5" id="KW-1185">Reference proteome</keyword>
<dbReference type="RefSeq" id="WP_179923199.1">
    <property type="nucleotide sequence ID" value="NZ_CP128228.1"/>
</dbReference>
<sequence length="360" mass="41679">MAYNIKNYKELIAFHPGSYVEEIIEDLNISQEEFAERLGTTPKTISKLVNGEISLSRDLANKLCKLTGISIVTWLNLQANFDTKVIEIEERQNQEERAICEMIDFNYFKKHGFISEGRYPVEKKIIELRKLFQISNLSYLTQFNHLVSYRNTKGFEEPSIVNSNVMLELAIKLARDADTRFDKKKLEKILPELRAMTLQESGEFYPVLKSKLSECGISLVALPKLKNANLNGATKKFKNGSVLVLLTDRNKSSDIFWFSLFHELGHILHNDFYSDYDDVEGYQEKERKADLFAQELLIKKDDYEVFLSEESFDKSSILQFAQKLELHPSIILGRLQKDGYVSYGSYQELKINYNIVIENC</sequence>
<dbReference type="PROSITE" id="PS50943">
    <property type="entry name" value="HTH_CROC1"/>
    <property type="match status" value="1"/>
</dbReference>
<dbReference type="InterPro" id="IPR013430">
    <property type="entry name" value="Toxin_antidote_HigA"/>
</dbReference>
<evidence type="ECO:0000313" key="4">
    <source>
        <dbReference type="EMBL" id="NYS48487.1"/>
    </source>
</evidence>
<evidence type="ECO:0000313" key="5">
    <source>
        <dbReference type="Proteomes" id="UP000563349"/>
    </source>
</evidence>
<dbReference type="Gene3D" id="1.10.10.2910">
    <property type="match status" value="1"/>
</dbReference>
<dbReference type="Proteomes" id="UP000563349">
    <property type="component" value="Unassembled WGS sequence"/>
</dbReference>
<dbReference type="CDD" id="cd00093">
    <property type="entry name" value="HTH_XRE"/>
    <property type="match status" value="1"/>
</dbReference>
<comment type="caution">
    <text evidence="4">The sequence shown here is derived from an EMBL/GenBank/DDBJ whole genome shotgun (WGS) entry which is preliminary data.</text>
</comment>
<dbReference type="EMBL" id="JACBYG010000004">
    <property type="protein sequence ID" value="NYS48487.1"/>
    <property type="molecule type" value="Genomic_DNA"/>
</dbReference>
<dbReference type="Gene3D" id="1.10.260.40">
    <property type="entry name" value="lambda repressor-like DNA-binding domains"/>
    <property type="match status" value="1"/>
</dbReference>
<accession>A0A7Z0RQB6</accession>
<dbReference type="AlphaFoldDB" id="A0A7Z0RQB6"/>
<dbReference type="SMART" id="SM00530">
    <property type="entry name" value="HTH_XRE"/>
    <property type="match status" value="1"/>
</dbReference>
<gene>
    <name evidence="4" type="ORF">HZY93_00555</name>
</gene>
<organism evidence="4 5">
    <name type="scientific">Streptococcus danieliae</name>
    <dbReference type="NCBI Taxonomy" id="747656"/>
    <lineage>
        <taxon>Bacteria</taxon>
        <taxon>Bacillati</taxon>
        <taxon>Bacillota</taxon>
        <taxon>Bacilli</taxon>
        <taxon>Lactobacillales</taxon>
        <taxon>Streptococcaceae</taxon>
        <taxon>Streptococcus</taxon>
    </lineage>
</organism>
<proteinExistence type="inferred from homology"/>
<dbReference type="PANTHER" id="PTHR36924">
    <property type="entry name" value="ANTITOXIN HIGA-1"/>
    <property type="match status" value="1"/>
</dbReference>
<evidence type="ECO:0000256" key="2">
    <source>
        <dbReference type="ARBA" id="ARBA00023125"/>
    </source>
</evidence>
<dbReference type="Pfam" id="PF01381">
    <property type="entry name" value="HTH_3"/>
    <property type="match status" value="1"/>
</dbReference>
<evidence type="ECO:0000256" key="1">
    <source>
        <dbReference type="ARBA" id="ARBA00007227"/>
    </source>
</evidence>
<feature type="domain" description="HTH cro/C1-type" evidence="3">
    <location>
        <begin position="20"/>
        <end position="74"/>
    </location>
</feature>
<protein>
    <submittedName>
        <fullName evidence="4">HigA family addiction module antidote protein</fullName>
    </submittedName>
</protein>
<reference evidence="4 5" key="1">
    <citation type="submission" date="2020-07" db="EMBL/GenBank/DDBJ databases">
        <title>MOT database genomes.</title>
        <authorList>
            <person name="Joseph S."/>
            <person name="Aduse-Opoku J."/>
            <person name="Hashim A."/>
            <person name="Wade W."/>
            <person name="Curtis M."/>
        </authorList>
    </citation>
    <scope>NUCLEOTIDE SEQUENCE [LARGE SCALE GENOMIC DNA]</scope>
    <source>
        <strain evidence="4 5">CCW311</strain>
    </source>
</reference>
<dbReference type="Pfam" id="PF06114">
    <property type="entry name" value="Peptidase_M78"/>
    <property type="match status" value="1"/>
</dbReference>
<dbReference type="NCBIfam" id="TIGR02607">
    <property type="entry name" value="antidote_HigA"/>
    <property type="match status" value="1"/>
</dbReference>
<comment type="similarity">
    <text evidence="1">Belongs to the short-chain fatty acyl-CoA assimilation regulator (ScfR) family.</text>
</comment>
<evidence type="ECO:0000259" key="3">
    <source>
        <dbReference type="PROSITE" id="PS50943"/>
    </source>
</evidence>
<name>A0A7Z0RQB6_9STRE</name>
<dbReference type="InterPro" id="IPR010982">
    <property type="entry name" value="Lambda_DNA-bd_dom_sf"/>
</dbReference>
<keyword evidence="2" id="KW-0238">DNA-binding</keyword>
<dbReference type="InterPro" id="IPR001387">
    <property type="entry name" value="Cro/C1-type_HTH"/>
</dbReference>